<evidence type="ECO:0000256" key="3">
    <source>
        <dbReference type="ARBA" id="ARBA00022692"/>
    </source>
</evidence>
<dbReference type="AlphaFoldDB" id="A0ABD1ACD1"/>
<evidence type="ECO:0000313" key="9">
    <source>
        <dbReference type="EMBL" id="KAL1204452.1"/>
    </source>
</evidence>
<dbReference type="InterPro" id="IPR003369">
    <property type="entry name" value="TatA/B/E"/>
</dbReference>
<comment type="subcellular location">
    <subcellularLocation>
        <location evidence="1">Membrane</location>
        <topology evidence="1">Single-pass membrane protein</topology>
    </subcellularLocation>
</comment>
<reference evidence="9 10" key="1">
    <citation type="submission" date="2024-04" db="EMBL/GenBank/DDBJ databases">
        <title>Genome assembly C_amara_ONT_v2.</title>
        <authorList>
            <person name="Yant L."/>
            <person name="Moore C."/>
            <person name="Slenker M."/>
        </authorList>
    </citation>
    <scope>NUCLEOTIDE SEQUENCE [LARGE SCALE GENOMIC DNA]</scope>
    <source>
        <tissue evidence="9">Leaf</tissue>
    </source>
</reference>
<evidence type="ECO:0000256" key="6">
    <source>
        <dbReference type="ARBA" id="ARBA00023010"/>
    </source>
</evidence>
<dbReference type="GO" id="GO:0015031">
    <property type="term" value="P:protein transport"/>
    <property type="evidence" value="ECO:0007669"/>
    <property type="project" value="UniProtKB-KW"/>
</dbReference>
<evidence type="ECO:0000256" key="2">
    <source>
        <dbReference type="ARBA" id="ARBA00022448"/>
    </source>
</evidence>
<dbReference type="Proteomes" id="UP001558713">
    <property type="component" value="Unassembled WGS sequence"/>
</dbReference>
<dbReference type="PANTHER" id="PTHR33162">
    <property type="entry name" value="SEC-INDEPENDENT PROTEIN TRANSLOCASE PROTEIN TATA, CHLOROPLASTIC"/>
    <property type="match status" value="1"/>
</dbReference>
<name>A0ABD1ACD1_CARAN</name>
<feature type="region of interest" description="Disordered" evidence="8">
    <location>
        <begin position="50"/>
        <end position="85"/>
    </location>
</feature>
<dbReference type="Gene3D" id="1.20.5.3310">
    <property type="match status" value="1"/>
</dbReference>
<dbReference type="GO" id="GO:0016020">
    <property type="term" value="C:membrane"/>
    <property type="evidence" value="ECO:0007669"/>
    <property type="project" value="UniProtKB-SubCell"/>
</dbReference>
<comment type="caution">
    <text evidence="9">The sequence shown here is derived from an EMBL/GenBank/DDBJ whole genome shotgun (WGS) entry which is preliminary data.</text>
</comment>
<dbReference type="EMBL" id="JBANAX010000537">
    <property type="protein sequence ID" value="KAL1204452.1"/>
    <property type="molecule type" value="Genomic_DNA"/>
</dbReference>
<gene>
    <name evidence="9" type="ORF">V5N11_004038</name>
</gene>
<proteinExistence type="predicted"/>
<accession>A0ABD1ACD1</accession>
<sequence length="85" mass="9344">MFDLGVPELAVIDGATAFLFGLKKLHEIGKNIGKPVKSFQQAAKELESELKTEPEDFVADSSSRVAMSKKEEDKTEVPSFSKENV</sequence>
<organism evidence="9 10">
    <name type="scientific">Cardamine amara subsp. amara</name>
    <dbReference type="NCBI Taxonomy" id="228776"/>
    <lineage>
        <taxon>Eukaryota</taxon>
        <taxon>Viridiplantae</taxon>
        <taxon>Streptophyta</taxon>
        <taxon>Embryophyta</taxon>
        <taxon>Tracheophyta</taxon>
        <taxon>Spermatophyta</taxon>
        <taxon>Magnoliopsida</taxon>
        <taxon>eudicotyledons</taxon>
        <taxon>Gunneridae</taxon>
        <taxon>Pentapetalae</taxon>
        <taxon>rosids</taxon>
        <taxon>malvids</taxon>
        <taxon>Brassicales</taxon>
        <taxon>Brassicaceae</taxon>
        <taxon>Cardamineae</taxon>
        <taxon>Cardamine</taxon>
    </lineage>
</organism>
<keyword evidence="4" id="KW-0653">Protein transport</keyword>
<evidence type="ECO:0000313" key="10">
    <source>
        <dbReference type="Proteomes" id="UP001558713"/>
    </source>
</evidence>
<dbReference type="PANTHER" id="PTHR33162:SF6">
    <property type="entry name" value="SEC-INDEPENDENT PROTEIN TRANSLOCASE PROTEIN TATA, CHLOROPLASTIC"/>
    <property type="match status" value="1"/>
</dbReference>
<keyword evidence="6" id="KW-0811">Translocation</keyword>
<keyword evidence="3" id="KW-0812">Transmembrane</keyword>
<keyword evidence="5" id="KW-1133">Transmembrane helix</keyword>
<keyword evidence="10" id="KW-1185">Reference proteome</keyword>
<protein>
    <submittedName>
        <fullName evidence="9">Sec-independent protein translocase protein TATA</fullName>
    </submittedName>
</protein>
<keyword evidence="2" id="KW-0813">Transport</keyword>
<evidence type="ECO:0000256" key="5">
    <source>
        <dbReference type="ARBA" id="ARBA00022989"/>
    </source>
</evidence>
<evidence type="ECO:0000256" key="7">
    <source>
        <dbReference type="ARBA" id="ARBA00023136"/>
    </source>
</evidence>
<dbReference type="Pfam" id="PF02416">
    <property type="entry name" value="TatA_B_E"/>
    <property type="match status" value="1"/>
</dbReference>
<evidence type="ECO:0000256" key="8">
    <source>
        <dbReference type="SAM" id="MobiDB-lite"/>
    </source>
</evidence>
<evidence type="ECO:0000256" key="1">
    <source>
        <dbReference type="ARBA" id="ARBA00004167"/>
    </source>
</evidence>
<evidence type="ECO:0000256" key="4">
    <source>
        <dbReference type="ARBA" id="ARBA00022927"/>
    </source>
</evidence>
<keyword evidence="7" id="KW-0472">Membrane</keyword>